<evidence type="ECO:0000256" key="2">
    <source>
        <dbReference type="ARBA" id="ARBA00022448"/>
    </source>
</evidence>
<dbReference type="EMBL" id="UGXS01000004">
    <property type="protein sequence ID" value="SUH16151.1"/>
    <property type="molecule type" value="Genomic_DNA"/>
</dbReference>
<keyword evidence="3" id="KW-1003">Cell membrane</keyword>
<evidence type="ECO:0000259" key="9">
    <source>
        <dbReference type="PROSITE" id="PS50928"/>
    </source>
</evidence>
<feature type="transmembrane region" description="Helical" evidence="8">
    <location>
        <begin position="101"/>
        <end position="127"/>
    </location>
</feature>
<comment type="subcellular location">
    <subcellularLocation>
        <location evidence="1">Cell inner membrane</location>
        <topology evidence="1">Multi-pass membrane protein</topology>
    </subcellularLocation>
    <subcellularLocation>
        <location evidence="8">Cell membrane</location>
        <topology evidence="8">Multi-pass membrane protein</topology>
    </subcellularLocation>
</comment>
<name>A0A379WBG9_SALET</name>
<keyword evidence="7 8" id="KW-0472">Membrane</keyword>
<evidence type="ECO:0000256" key="5">
    <source>
        <dbReference type="ARBA" id="ARBA00022692"/>
    </source>
</evidence>
<evidence type="ECO:0000256" key="4">
    <source>
        <dbReference type="ARBA" id="ARBA00022519"/>
    </source>
</evidence>
<protein>
    <submittedName>
        <fullName evidence="10">ABC transporter</fullName>
    </submittedName>
</protein>
<dbReference type="SUPFAM" id="SSF161098">
    <property type="entry name" value="MetI-like"/>
    <property type="match status" value="2"/>
</dbReference>
<feature type="transmembrane region" description="Helical" evidence="8">
    <location>
        <begin position="437"/>
        <end position="460"/>
    </location>
</feature>
<evidence type="ECO:0000256" key="7">
    <source>
        <dbReference type="ARBA" id="ARBA00023136"/>
    </source>
</evidence>
<dbReference type="PANTHER" id="PTHR30465">
    <property type="entry name" value="INNER MEMBRANE ABC TRANSPORTER"/>
    <property type="match status" value="1"/>
</dbReference>
<dbReference type="CDD" id="cd06261">
    <property type="entry name" value="TM_PBP2"/>
    <property type="match status" value="1"/>
</dbReference>
<dbReference type="InterPro" id="IPR035906">
    <property type="entry name" value="MetI-like_sf"/>
</dbReference>
<dbReference type="AlphaFoldDB" id="A0A379WBG9"/>
<feature type="transmembrane region" description="Helical" evidence="8">
    <location>
        <begin position="292"/>
        <end position="318"/>
    </location>
</feature>
<feature type="transmembrane region" description="Helical" evidence="8">
    <location>
        <begin position="330"/>
        <end position="349"/>
    </location>
</feature>
<dbReference type="InterPro" id="IPR000515">
    <property type="entry name" value="MetI-like"/>
</dbReference>
<feature type="transmembrane region" description="Helical" evidence="8">
    <location>
        <begin position="393"/>
        <end position="416"/>
    </location>
</feature>
<dbReference type="Gene3D" id="1.10.3720.10">
    <property type="entry name" value="MetI-like"/>
    <property type="match status" value="2"/>
</dbReference>
<proteinExistence type="inferred from homology"/>
<dbReference type="InterPro" id="IPR045621">
    <property type="entry name" value="BPD_transp_1_N"/>
</dbReference>
<organism evidence="10 11">
    <name type="scientific">Salmonella enterica I</name>
    <dbReference type="NCBI Taxonomy" id="59201"/>
    <lineage>
        <taxon>Bacteria</taxon>
        <taxon>Pseudomonadati</taxon>
        <taxon>Pseudomonadota</taxon>
        <taxon>Gammaproteobacteria</taxon>
        <taxon>Enterobacterales</taxon>
        <taxon>Enterobacteriaceae</taxon>
        <taxon>Salmonella</taxon>
    </lineage>
</organism>
<dbReference type="GO" id="GO:0005886">
    <property type="term" value="C:plasma membrane"/>
    <property type="evidence" value="ECO:0007669"/>
    <property type="project" value="UniProtKB-SubCell"/>
</dbReference>
<feature type="transmembrane region" description="Helical" evidence="8">
    <location>
        <begin position="7"/>
        <end position="28"/>
    </location>
</feature>
<gene>
    <name evidence="10" type="primary">oxd6B</name>
    <name evidence="10" type="ORF">NCTC8258_03897</name>
</gene>
<comment type="similarity">
    <text evidence="8">Belongs to the binding-protein-dependent transport system permease family.</text>
</comment>
<keyword evidence="2 8" id="KW-0813">Transport</keyword>
<sequence length="509" mass="56429">MKLFFSHFLRLIILLVLVAAGTFILLSFSPVDPIRAYIGNDLLHVPPEQYARIAARWGLDQPLWERFGHWFWRLLQGDMGYSMLFNMPVANVIRERFATSFALLAGAWLLSGVLGVTLGFLAGRFLYRWPDKMICRISYLLSSLPTFWIAMLLLALFAVRWPVLPVCCAWDPGNNAGTALLSERLRHLVLPVCALSLLGMGQIALHTREKIASVMKSEFIRFARAQGDKGWSLLRHQVLRHAITPALCLQFASLGELMGGALLAEKVFAYPGLGQATIDAGLRGDVPLLMGIVLFCTLLVFAGNTISAWLVVVLNRSLERPMLYNPAPTLFRLILSVTCLLFIAGYGYATLSQPPEVNLLARHLSPDIQHWFGTDNLGRDVWLRCFQGAFTSLQIGVGAALCSGVIALVMAAVARIHPRLDLLMRLITDAMLAMPHLLLLILICFTLGGGKSGVIAAVALTHWPRLALILRADAERVAQSDYLTLTYRLGMDTFIAGDITIFRRYCRNG</sequence>
<dbReference type="Pfam" id="PF00528">
    <property type="entry name" value="BPD_transp_1"/>
    <property type="match status" value="2"/>
</dbReference>
<keyword evidence="5 8" id="KW-0812">Transmembrane</keyword>
<evidence type="ECO:0000256" key="3">
    <source>
        <dbReference type="ARBA" id="ARBA00022475"/>
    </source>
</evidence>
<dbReference type="Proteomes" id="UP000255509">
    <property type="component" value="Unassembled WGS sequence"/>
</dbReference>
<reference evidence="10 11" key="1">
    <citation type="submission" date="2018-06" db="EMBL/GenBank/DDBJ databases">
        <authorList>
            <consortium name="Pathogen Informatics"/>
            <person name="Doyle S."/>
        </authorList>
    </citation>
    <scope>NUCLEOTIDE SEQUENCE [LARGE SCALE GENOMIC DNA]</scope>
    <source>
        <strain evidence="10 11">NCTC8258</strain>
    </source>
</reference>
<feature type="transmembrane region" description="Helical" evidence="8">
    <location>
        <begin position="139"/>
        <end position="159"/>
    </location>
</feature>
<feature type="domain" description="ABC transmembrane type-1" evidence="9">
    <location>
        <begin position="389"/>
        <end position="509"/>
    </location>
</feature>
<evidence type="ECO:0000313" key="11">
    <source>
        <dbReference type="Proteomes" id="UP000255509"/>
    </source>
</evidence>
<keyword evidence="4" id="KW-0997">Cell inner membrane</keyword>
<evidence type="ECO:0000256" key="8">
    <source>
        <dbReference type="RuleBase" id="RU363032"/>
    </source>
</evidence>
<dbReference type="PANTHER" id="PTHR30465:SF0">
    <property type="entry name" value="OLIGOPEPTIDE TRANSPORT SYSTEM PERMEASE PROTEIN APPB"/>
    <property type="match status" value="1"/>
</dbReference>
<dbReference type="PROSITE" id="PS50928">
    <property type="entry name" value="ABC_TM1"/>
    <property type="match status" value="2"/>
</dbReference>
<keyword evidence="6 8" id="KW-1133">Transmembrane helix</keyword>
<evidence type="ECO:0000256" key="6">
    <source>
        <dbReference type="ARBA" id="ARBA00022989"/>
    </source>
</evidence>
<dbReference type="Pfam" id="PF19300">
    <property type="entry name" value="BPD_transp_1_N"/>
    <property type="match status" value="1"/>
</dbReference>
<dbReference type="GO" id="GO:0055085">
    <property type="term" value="P:transmembrane transport"/>
    <property type="evidence" value="ECO:0007669"/>
    <property type="project" value="InterPro"/>
</dbReference>
<evidence type="ECO:0000313" key="10">
    <source>
        <dbReference type="EMBL" id="SUH16151.1"/>
    </source>
</evidence>
<feature type="domain" description="ABC transmembrane type-1" evidence="9">
    <location>
        <begin position="97"/>
        <end position="307"/>
    </location>
</feature>
<evidence type="ECO:0000256" key="1">
    <source>
        <dbReference type="ARBA" id="ARBA00004429"/>
    </source>
</evidence>
<accession>A0A379WBG9</accession>